<evidence type="ECO:0000256" key="1">
    <source>
        <dbReference type="ARBA" id="ARBA00004377"/>
    </source>
</evidence>
<evidence type="ECO:0000256" key="5">
    <source>
        <dbReference type="ARBA" id="ARBA00022519"/>
    </source>
</evidence>
<comment type="subcellular location">
    <subcellularLocation>
        <location evidence="1 9">Cell inner membrane</location>
        <topology evidence="1 9">Single-pass membrane protein</topology>
    </subcellularLocation>
</comment>
<dbReference type="PANTHER" id="PTHR38779">
    <property type="entry name" value="TYPE II SECRETION SYSTEM PROTEIN I-RELATED"/>
    <property type="match status" value="1"/>
</dbReference>
<dbReference type="InterPro" id="IPR045584">
    <property type="entry name" value="Pilin-like"/>
</dbReference>
<gene>
    <name evidence="11" type="primary">gspI</name>
    <name evidence="11" type="ORF">K0504_09455</name>
</gene>
<comment type="function">
    <text evidence="9">Component of the type II secretion system required for the energy-dependent secretion of extracellular factors such as proteases and toxins from the periplasm.</text>
</comment>
<comment type="caution">
    <text evidence="11">The sequence shown here is derived from an EMBL/GenBank/DDBJ whole genome shotgun (WGS) entry which is preliminary data.</text>
</comment>
<dbReference type="Proteomes" id="UP001166251">
    <property type="component" value="Unassembled WGS sequence"/>
</dbReference>
<dbReference type="PANTHER" id="PTHR38779:SF2">
    <property type="entry name" value="TYPE II SECRETION SYSTEM PROTEIN I-RELATED"/>
    <property type="match status" value="1"/>
</dbReference>
<dbReference type="InterPro" id="IPR010052">
    <property type="entry name" value="T2SS_protein-GspI"/>
</dbReference>
<keyword evidence="4 9" id="KW-0488">Methylation</keyword>
<keyword evidence="5 9" id="KW-0997">Cell inner membrane</keyword>
<evidence type="ECO:0000256" key="7">
    <source>
        <dbReference type="ARBA" id="ARBA00022989"/>
    </source>
</evidence>
<evidence type="ECO:0000256" key="2">
    <source>
        <dbReference type="ARBA" id="ARBA00008358"/>
    </source>
</evidence>
<keyword evidence="7" id="KW-1133">Transmembrane helix</keyword>
<proteinExistence type="inferred from homology"/>
<dbReference type="InterPro" id="IPR003413">
    <property type="entry name" value="T2SS_GspI_C"/>
</dbReference>
<evidence type="ECO:0000256" key="6">
    <source>
        <dbReference type="ARBA" id="ARBA00022692"/>
    </source>
</evidence>
<evidence type="ECO:0000256" key="9">
    <source>
        <dbReference type="RuleBase" id="RU368030"/>
    </source>
</evidence>
<keyword evidence="6" id="KW-0812">Transmembrane</keyword>
<comment type="similarity">
    <text evidence="2 9">Belongs to the GSP I family.</text>
</comment>
<name>A0ABS7EHM4_9GAMM</name>
<evidence type="ECO:0000256" key="8">
    <source>
        <dbReference type="ARBA" id="ARBA00023136"/>
    </source>
</evidence>
<reference evidence="11" key="1">
    <citation type="submission" date="2021-07" db="EMBL/GenBank/DDBJ databases">
        <title>Neiella marina sp. nov., isolated from the intestinal content of sea cucumber Apostichopus japonicus.</title>
        <authorList>
            <person name="Bai X."/>
        </authorList>
    </citation>
    <scope>NUCLEOTIDE SEQUENCE</scope>
    <source>
        <strain evidence="11">126</strain>
    </source>
</reference>
<dbReference type="Gene3D" id="3.30.1300.30">
    <property type="entry name" value="GSPII I/J protein-like"/>
    <property type="match status" value="1"/>
</dbReference>
<dbReference type="RefSeq" id="WP_220103939.1">
    <property type="nucleotide sequence ID" value="NZ_JAHZSS010000009.1"/>
</dbReference>
<dbReference type="Pfam" id="PF02501">
    <property type="entry name" value="T2SSI"/>
    <property type="match status" value="1"/>
</dbReference>
<evidence type="ECO:0000259" key="10">
    <source>
        <dbReference type="Pfam" id="PF02501"/>
    </source>
</evidence>
<evidence type="ECO:0000256" key="4">
    <source>
        <dbReference type="ARBA" id="ARBA00022481"/>
    </source>
</evidence>
<dbReference type="NCBIfam" id="TIGR01707">
    <property type="entry name" value="gspI"/>
    <property type="match status" value="1"/>
</dbReference>
<dbReference type="Pfam" id="PF07963">
    <property type="entry name" value="N_methyl"/>
    <property type="match status" value="1"/>
</dbReference>
<sequence length="122" mass="13601">MKQRGLTLIEVLVALAIFGYAAVSIVSATSQSLRSQTRIMDKTVANWVAQNQMAEFILRYDANAQAQTDMSGDVEMAERQWFYQIKLVDAGSDYLRSVEITVSQDEKGDDVFAVLTGFVEKP</sequence>
<protein>
    <recommendedName>
        <fullName evidence="9">Type II secretion system protein I</fullName>
        <shortName evidence="9">T2SS minor pseudopilin I</shortName>
    </recommendedName>
</protein>
<evidence type="ECO:0000313" key="11">
    <source>
        <dbReference type="EMBL" id="MBW8191261.1"/>
    </source>
</evidence>
<dbReference type="SUPFAM" id="SSF54523">
    <property type="entry name" value="Pili subunits"/>
    <property type="match status" value="1"/>
</dbReference>
<dbReference type="EMBL" id="JAHZSS010000009">
    <property type="protein sequence ID" value="MBW8191261.1"/>
    <property type="molecule type" value="Genomic_DNA"/>
</dbReference>
<keyword evidence="12" id="KW-1185">Reference proteome</keyword>
<accession>A0ABS7EHM4</accession>
<keyword evidence="8" id="KW-0472">Membrane</keyword>
<evidence type="ECO:0000313" key="12">
    <source>
        <dbReference type="Proteomes" id="UP001166251"/>
    </source>
</evidence>
<dbReference type="InterPro" id="IPR012902">
    <property type="entry name" value="N_methyl_site"/>
</dbReference>
<dbReference type="NCBIfam" id="TIGR02532">
    <property type="entry name" value="IV_pilin_GFxxxE"/>
    <property type="match status" value="1"/>
</dbReference>
<keyword evidence="3" id="KW-1003">Cell membrane</keyword>
<feature type="domain" description="Type II secretion system protein GspI C-terminal" evidence="10">
    <location>
        <begin position="41"/>
        <end position="119"/>
    </location>
</feature>
<comment type="PTM">
    <text evidence="9">Cleaved by prepilin peptidase.</text>
</comment>
<organism evidence="11 12">
    <name type="scientific">Neiella holothuriorum</name>
    <dbReference type="NCBI Taxonomy" id="2870530"/>
    <lineage>
        <taxon>Bacteria</taxon>
        <taxon>Pseudomonadati</taxon>
        <taxon>Pseudomonadota</taxon>
        <taxon>Gammaproteobacteria</taxon>
        <taxon>Alteromonadales</taxon>
        <taxon>Echinimonadaceae</taxon>
        <taxon>Neiella</taxon>
    </lineage>
</organism>
<evidence type="ECO:0000256" key="3">
    <source>
        <dbReference type="ARBA" id="ARBA00022475"/>
    </source>
</evidence>
<comment type="subunit">
    <text evidence="9">Type II secretion is composed of four main components: the outer membrane complex, the inner membrane complex, the cytoplasmic secretion ATPase and the periplasm-spanning pseudopilus.</text>
</comment>